<dbReference type="EMBL" id="JACASE010000010">
    <property type="protein sequence ID" value="KAF6430856.1"/>
    <property type="molecule type" value="Genomic_DNA"/>
</dbReference>
<gene>
    <name evidence="2" type="ORF">HJG63_002112</name>
</gene>
<keyword evidence="3" id="KW-1185">Reference proteome</keyword>
<evidence type="ECO:0000256" key="1">
    <source>
        <dbReference type="SAM" id="Phobius"/>
    </source>
</evidence>
<comment type="caution">
    <text evidence="2">The sequence shown here is derived from an EMBL/GenBank/DDBJ whole genome shotgun (WGS) entry which is preliminary data.</text>
</comment>
<feature type="transmembrane region" description="Helical" evidence="1">
    <location>
        <begin position="68"/>
        <end position="88"/>
    </location>
</feature>
<dbReference type="AlphaFoldDB" id="A0A7J8E6G4"/>
<keyword evidence="1" id="KW-0472">Membrane</keyword>
<keyword evidence="1" id="KW-0812">Transmembrane</keyword>
<evidence type="ECO:0000313" key="2">
    <source>
        <dbReference type="EMBL" id="KAF6430856.1"/>
    </source>
</evidence>
<keyword evidence="1" id="KW-1133">Transmembrane helix</keyword>
<sequence length="92" mass="10861">MPRYRFRQSQLIIPCWCKRCWCKRPGRNGWPGGNPFVRILGVPRLQSILAGMLCLFGESRERGEDGRAVFLSFLFFFFFNTKCAYELIVSWM</sequence>
<name>A0A7J8E6G4_ROUAE</name>
<proteinExistence type="predicted"/>
<reference evidence="2 3" key="1">
    <citation type="journal article" date="2020" name="Nature">
        <title>Six reference-quality genomes reveal evolution of bat adaptations.</title>
        <authorList>
            <person name="Jebb D."/>
            <person name="Huang Z."/>
            <person name="Pippel M."/>
            <person name="Hughes G.M."/>
            <person name="Lavrichenko K."/>
            <person name="Devanna P."/>
            <person name="Winkler S."/>
            <person name="Jermiin L.S."/>
            <person name="Skirmuntt E.C."/>
            <person name="Katzourakis A."/>
            <person name="Burkitt-Gray L."/>
            <person name="Ray D.A."/>
            <person name="Sullivan K.A.M."/>
            <person name="Roscito J.G."/>
            <person name="Kirilenko B.M."/>
            <person name="Davalos L.M."/>
            <person name="Corthals A.P."/>
            <person name="Power M.L."/>
            <person name="Jones G."/>
            <person name="Ransome R.D."/>
            <person name="Dechmann D.K.N."/>
            <person name="Locatelli A.G."/>
            <person name="Puechmaille S.J."/>
            <person name="Fedrigo O."/>
            <person name="Jarvis E.D."/>
            <person name="Hiller M."/>
            <person name="Vernes S.C."/>
            <person name="Myers E.W."/>
            <person name="Teeling E.C."/>
        </authorList>
    </citation>
    <scope>NUCLEOTIDE SEQUENCE [LARGE SCALE GENOMIC DNA]</scope>
    <source>
        <strain evidence="2">MRouAeg1</strain>
        <tissue evidence="2">Muscle</tissue>
    </source>
</reference>
<evidence type="ECO:0000313" key="3">
    <source>
        <dbReference type="Proteomes" id="UP000593571"/>
    </source>
</evidence>
<accession>A0A7J8E6G4</accession>
<organism evidence="2 3">
    <name type="scientific">Rousettus aegyptiacus</name>
    <name type="common">Egyptian fruit bat</name>
    <name type="synonym">Pteropus aegyptiacus</name>
    <dbReference type="NCBI Taxonomy" id="9407"/>
    <lineage>
        <taxon>Eukaryota</taxon>
        <taxon>Metazoa</taxon>
        <taxon>Chordata</taxon>
        <taxon>Craniata</taxon>
        <taxon>Vertebrata</taxon>
        <taxon>Euteleostomi</taxon>
        <taxon>Mammalia</taxon>
        <taxon>Eutheria</taxon>
        <taxon>Laurasiatheria</taxon>
        <taxon>Chiroptera</taxon>
        <taxon>Yinpterochiroptera</taxon>
        <taxon>Pteropodoidea</taxon>
        <taxon>Pteropodidae</taxon>
        <taxon>Rousettinae</taxon>
        <taxon>Rousettus</taxon>
    </lineage>
</organism>
<dbReference type="Proteomes" id="UP000593571">
    <property type="component" value="Unassembled WGS sequence"/>
</dbReference>
<protein>
    <submittedName>
        <fullName evidence="2">Uncharacterized protein</fullName>
    </submittedName>
</protein>